<feature type="domain" description="RagB/SusD" evidence="7">
    <location>
        <begin position="337"/>
        <end position="420"/>
    </location>
</feature>
<evidence type="ECO:0000256" key="5">
    <source>
        <dbReference type="ARBA" id="ARBA00023237"/>
    </source>
</evidence>
<evidence type="ECO:0000256" key="1">
    <source>
        <dbReference type="ARBA" id="ARBA00004442"/>
    </source>
</evidence>
<organism evidence="9 10">
    <name type="scientific">Pedobacter psychrotolerans</name>
    <dbReference type="NCBI Taxonomy" id="1843235"/>
    <lineage>
        <taxon>Bacteria</taxon>
        <taxon>Pseudomonadati</taxon>
        <taxon>Bacteroidota</taxon>
        <taxon>Sphingobacteriia</taxon>
        <taxon>Sphingobacteriales</taxon>
        <taxon>Sphingobacteriaceae</taxon>
        <taxon>Pedobacter</taxon>
    </lineage>
</organism>
<comment type="subcellular location">
    <subcellularLocation>
        <location evidence="1">Cell outer membrane</location>
    </subcellularLocation>
</comment>
<evidence type="ECO:0000256" key="4">
    <source>
        <dbReference type="ARBA" id="ARBA00023136"/>
    </source>
</evidence>
<evidence type="ECO:0000259" key="8">
    <source>
        <dbReference type="Pfam" id="PF14322"/>
    </source>
</evidence>
<evidence type="ECO:0000256" key="3">
    <source>
        <dbReference type="ARBA" id="ARBA00022729"/>
    </source>
</evidence>
<dbReference type="InterPro" id="IPR033985">
    <property type="entry name" value="SusD-like_N"/>
</dbReference>
<feature type="domain" description="SusD-like N-terminal" evidence="8">
    <location>
        <begin position="26"/>
        <end position="229"/>
    </location>
</feature>
<evidence type="ECO:0000313" key="10">
    <source>
        <dbReference type="Proteomes" id="UP000295684"/>
    </source>
</evidence>
<dbReference type="Proteomes" id="UP000295684">
    <property type="component" value="Unassembled WGS sequence"/>
</dbReference>
<dbReference type="Gene3D" id="1.25.40.390">
    <property type="match status" value="1"/>
</dbReference>
<dbReference type="InterPro" id="IPR012944">
    <property type="entry name" value="SusD_RagB_dom"/>
</dbReference>
<keyword evidence="5" id="KW-0998">Cell outer membrane</keyword>
<dbReference type="AlphaFoldDB" id="A0A4R2HMY0"/>
<dbReference type="SUPFAM" id="SSF48452">
    <property type="entry name" value="TPR-like"/>
    <property type="match status" value="1"/>
</dbReference>
<keyword evidence="3 6" id="KW-0732">Signal</keyword>
<proteinExistence type="inferred from homology"/>
<sequence>MKRYQKTVLYPAMLLLSLISFQGCKKYLDEKPDQQLSTIETTEDMQALLDNYLKINFNDPGVANSCTDDYYVTNDVFNARTEQDRNLYLWKPDNNFAPLSPQWASSYEVVYICNSILDAVAQKNGHITLDAKLKNIIAQSRFHRSKAFLNVISIWTKAYDQGSAAADLGIPLRLDADFNKTSVRASLAESYDQVLNDLKATIADLPVKDVSVIRPSKAAAYGLLSRTYLQMRNYVQAGLYADSALQIQKTLMDFNTLNASANFPIAQQNAEVLFDSRAVATATGSQARALISPELYNLYGNNDLRKTVFFRASGTAYIFKGYYAGGPSIFNGVATDELLLTRAECLTRLNRISEALADINFLLINRYKKNTFSPYVGLTQAALLALIKVERRKELVFRTLRWGDIKRWNVEGDGIVLSRTVNGEQTTLAPNSLRYALPIPEDVIALTGMQQNPK</sequence>
<dbReference type="EMBL" id="SLWO01000001">
    <property type="protein sequence ID" value="TCO31215.1"/>
    <property type="molecule type" value="Genomic_DNA"/>
</dbReference>
<dbReference type="Pfam" id="PF07980">
    <property type="entry name" value="SusD_RagB"/>
    <property type="match status" value="1"/>
</dbReference>
<dbReference type="GO" id="GO:0009279">
    <property type="term" value="C:cell outer membrane"/>
    <property type="evidence" value="ECO:0007669"/>
    <property type="project" value="UniProtKB-SubCell"/>
</dbReference>
<evidence type="ECO:0000256" key="2">
    <source>
        <dbReference type="ARBA" id="ARBA00006275"/>
    </source>
</evidence>
<protein>
    <submittedName>
        <fullName evidence="9">SusD-like starch-binding protein associating with outer membrane</fullName>
    </submittedName>
</protein>
<feature type="chain" id="PRO_5020900095" evidence="6">
    <location>
        <begin position="23"/>
        <end position="454"/>
    </location>
</feature>
<reference evidence="9 10" key="1">
    <citation type="submission" date="2019-03" db="EMBL/GenBank/DDBJ databases">
        <title>Genomic Encyclopedia of Type Strains, Phase IV (KMG-IV): sequencing the most valuable type-strain genomes for metagenomic binning, comparative biology and taxonomic classification.</title>
        <authorList>
            <person name="Goeker M."/>
        </authorList>
    </citation>
    <scope>NUCLEOTIDE SEQUENCE [LARGE SCALE GENOMIC DNA]</scope>
    <source>
        <strain evidence="9 10">DSM 103236</strain>
    </source>
</reference>
<dbReference type="InterPro" id="IPR011990">
    <property type="entry name" value="TPR-like_helical_dom_sf"/>
</dbReference>
<keyword evidence="4" id="KW-0472">Membrane</keyword>
<gene>
    <name evidence="9" type="ORF">EV200_101663</name>
</gene>
<dbReference type="Pfam" id="PF14322">
    <property type="entry name" value="SusD-like_3"/>
    <property type="match status" value="1"/>
</dbReference>
<evidence type="ECO:0000313" key="9">
    <source>
        <dbReference type="EMBL" id="TCO31215.1"/>
    </source>
</evidence>
<feature type="signal peptide" evidence="6">
    <location>
        <begin position="1"/>
        <end position="22"/>
    </location>
</feature>
<dbReference type="PROSITE" id="PS51257">
    <property type="entry name" value="PROKAR_LIPOPROTEIN"/>
    <property type="match status" value="1"/>
</dbReference>
<comment type="caution">
    <text evidence="9">The sequence shown here is derived from an EMBL/GenBank/DDBJ whole genome shotgun (WGS) entry which is preliminary data.</text>
</comment>
<name>A0A4R2HMY0_9SPHI</name>
<dbReference type="RefSeq" id="WP_165877844.1">
    <property type="nucleotide sequence ID" value="NZ_BMJO01000001.1"/>
</dbReference>
<evidence type="ECO:0000259" key="7">
    <source>
        <dbReference type="Pfam" id="PF07980"/>
    </source>
</evidence>
<accession>A0A4R2HMY0</accession>
<comment type="similarity">
    <text evidence="2">Belongs to the SusD family.</text>
</comment>
<evidence type="ECO:0000256" key="6">
    <source>
        <dbReference type="SAM" id="SignalP"/>
    </source>
</evidence>